<reference evidence="5 6" key="1">
    <citation type="submission" date="2018-01" db="EMBL/GenBank/DDBJ databases">
        <title>Whole genome analyses suggest that Burkholderia sensu lato contains two further novel genera in the rhizoxinica-symbiotica group Mycetohabitans gen. nov., and Trinickia gen. nov.: implications for the evolution of diazotrophy and nodulation in the Burkholderiaceae.</title>
        <authorList>
            <person name="Estrada-de los Santos P."/>
            <person name="Palmer M."/>
            <person name="Chavez-Ramirez B."/>
            <person name="Beukes C."/>
            <person name="Steenkamp E.T."/>
            <person name="Hirsch A.M."/>
            <person name="Manyaka P."/>
            <person name="Maluk M."/>
            <person name="Lafos M."/>
            <person name="Crook M."/>
            <person name="Gross E."/>
            <person name="Simon M.F."/>
            <person name="Bueno dos Reis Junior F."/>
            <person name="Poole P.S."/>
            <person name="Venter S.N."/>
            <person name="James E.K."/>
        </authorList>
    </citation>
    <scope>NUCLEOTIDE SEQUENCE [LARGE SCALE GENOMIC DNA]</scope>
    <source>
        <strain evidence="5 6">GP25-8</strain>
    </source>
</reference>
<comment type="similarity">
    <text evidence="1">Belongs to the delta endotoxin family.</text>
</comment>
<protein>
    <submittedName>
        <fullName evidence="5">Uncharacterized protein</fullName>
    </submittedName>
</protein>
<evidence type="ECO:0000313" key="5">
    <source>
        <dbReference type="EMBL" id="PMS22248.1"/>
    </source>
</evidence>
<keyword evidence="3" id="KW-0749">Sporulation</keyword>
<keyword evidence="6" id="KW-1185">Reference proteome</keyword>
<keyword evidence="4" id="KW-0843">Virulence</keyword>
<evidence type="ECO:0000256" key="2">
    <source>
        <dbReference type="ARBA" id="ARBA00022656"/>
    </source>
</evidence>
<dbReference type="InterPro" id="IPR036716">
    <property type="entry name" value="Pest_crys_N_sf"/>
</dbReference>
<keyword evidence="2" id="KW-0800">Toxin</keyword>
<evidence type="ECO:0000256" key="4">
    <source>
        <dbReference type="ARBA" id="ARBA00023026"/>
    </source>
</evidence>
<dbReference type="GO" id="GO:0030435">
    <property type="term" value="P:sporulation resulting in formation of a cellular spore"/>
    <property type="evidence" value="ECO:0007669"/>
    <property type="project" value="UniProtKB-KW"/>
</dbReference>
<proteinExistence type="inferred from homology"/>
<comment type="caution">
    <text evidence="5">The sequence shown here is derived from an EMBL/GenBank/DDBJ whole genome shotgun (WGS) entry which is preliminary data.</text>
</comment>
<dbReference type="GO" id="GO:0090729">
    <property type="term" value="F:toxin activity"/>
    <property type="evidence" value="ECO:0007669"/>
    <property type="project" value="UniProtKB-KW"/>
</dbReference>
<sequence length="650" mass="73200">MLQTIGISGLGPLDAEKPVLSHWPQREHWADYIARLAAANHHLLTAQEQEEIDTVLTRAEGQFNQLLTSLSVSDSGSAAAAGRVLHELLDNAQEQICRHRTHAHAIYPFFARWITLHLAAFAFHQGDDEHTAHLQGIGVWKAGREFLERACQSACGERMSQIGIAITGADDDKVYVRDNRLGMALTSEVSAHGEEQSHLHQVMAALRYEAANRYIRELSLEDGIVILEHAHDGVTVSADSPIKQDQLMAPRESWQTAQAALRADIDEALTGCGEWYERLVTEHARSLGRENSPRVRSRTKRRAVEGYDVFSAMTTGLVGMVPVVGSVLKPATGLLLRWLDGRPDPWVEFEEKMKGLIKANLDAENARYIRNSLNGFDYELDLLLKEHDASFQAGRLQSEATDFGRRIGAMSERLSVFTPHILNPRNFHATVPYFEHFFLLSVAINLTGEKINVSSYDFPARRNKLYEMTERYVEYAMLSAADERRSDIGFKNFDKGCNYRVGDSVYDYRRENALSDTVQGLPTNVKNNVRTAAQSAAGVVGAAQLLRMPTMNAILIVENDATAGFDVERLKDVYLRTMRKLHRQMKDDWGKLQDAQYYNHKRYLHTDVHVVTEGHVATYDDYTVVPSANILRLPSARPEEGTKFHNRYDA</sequence>
<accession>A0A2N7VYP6</accession>
<dbReference type="Proteomes" id="UP000235347">
    <property type="component" value="Unassembled WGS sequence"/>
</dbReference>
<dbReference type="EMBL" id="PNYB01000014">
    <property type="protein sequence ID" value="PMS22248.1"/>
    <property type="molecule type" value="Genomic_DNA"/>
</dbReference>
<name>A0A2N7VYP6_9BURK</name>
<evidence type="ECO:0000256" key="3">
    <source>
        <dbReference type="ARBA" id="ARBA00022969"/>
    </source>
</evidence>
<dbReference type="Gene3D" id="1.20.190.10">
    <property type="entry name" value="Pesticidal crystal protein, N-terminal domain"/>
    <property type="match status" value="1"/>
</dbReference>
<evidence type="ECO:0000256" key="1">
    <source>
        <dbReference type="ARBA" id="ARBA00007819"/>
    </source>
</evidence>
<organism evidence="5 6">
    <name type="scientific">Trinickia soli</name>
    <dbReference type="NCBI Taxonomy" id="380675"/>
    <lineage>
        <taxon>Bacteria</taxon>
        <taxon>Pseudomonadati</taxon>
        <taxon>Pseudomonadota</taxon>
        <taxon>Betaproteobacteria</taxon>
        <taxon>Burkholderiales</taxon>
        <taxon>Burkholderiaceae</taxon>
        <taxon>Trinickia</taxon>
    </lineage>
</organism>
<gene>
    <name evidence="5" type="ORF">C0Z19_16820</name>
</gene>
<evidence type="ECO:0000313" key="6">
    <source>
        <dbReference type="Proteomes" id="UP000235347"/>
    </source>
</evidence>
<dbReference type="AlphaFoldDB" id="A0A2N7VYP6"/>